<dbReference type="RefSeq" id="WP_015750749.1">
    <property type="nucleotide sequence ID" value="NC_013223.1"/>
</dbReference>
<accession>C8WZW5</accession>
<protein>
    <submittedName>
        <fullName evidence="3">Glycosyl transferase group 1</fullName>
    </submittedName>
</protein>
<evidence type="ECO:0000259" key="1">
    <source>
        <dbReference type="Pfam" id="PF00534"/>
    </source>
</evidence>
<sequence length="371" mass="42815">MNICRLTNNLNIGGVQKRLFTLLPLLAEEHKVTCITYKEKGYYYEKLPNLGVNTFFHPIKSKTNIKDIIKLKKKLQSHNTDIIHTHSLGANIPGILAGALAKTPVKIAQVHRKNYHWYAKNSIQRKKQICLESMVHRMFTDKILFVSKESLDYFQKKTKISNKKLKILHNGIEIPNHTTNKRKYRKELNIPPEKKAIAFIGRIGKGKGLDFFIDFALNALHHSSDFVFLVIGDGPEKKHYENIIAKAEKTGNIIFYGTQSNVSKFYESIDLLLFTSEPGAEGMSGVALEACSFKVPILARKTEPLTELKQYYNNITFINEEEKPSLNIHRALEKRLNTYDKFINEFSLNNMHYKTIQLYNKLLSKNQQMKR</sequence>
<evidence type="ECO:0000313" key="4">
    <source>
        <dbReference type="Proteomes" id="UP000001052"/>
    </source>
</evidence>
<dbReference type="Gene3D" id="3.40.50.2000">
    <property type="entry name" value="Glycogen Phosphorylase B"/>
    <property type="match status" value="2"/>
</dbReference>
<feature type="domain" description="Glycosyltransferase subfamily 4-like N-terminal" evidence="2">
    <location>
        <begin position="12"/>
        <end position="173"/>
    </location>
</feature>
<dbReference type="PANTHER" id="PTHR45947">
    <property type="entry name" value="SULFOQUINOVOSYL TRANSFERASE SQD2"/>
    <property type="match status" value="1"/>
</dbReference>
<dbReference type="PANTHER" id="PTHR45947:SF3">
    <property type="entry name" value="SULFOQUINOVOSYL TRANSFERASE SQD2"/>
    <property type="match status" value="1"/>
</dbReference>
<organism evidence="3 4">
    <name type="scientific">Desulfohalobium retbaense (strain ATCC 49708 / DSM 5692 / JCM 16813 / HR100)</name>
    <dbReference type="NCBI Taxonomy" id="485915"/>
    <lineage>
        <taxon>Bacteria</taxon>
        <taxon>Pseudomonadati</taxon>
        <taxon>Thermodesulfobacteriota</taxon>
        <taxon>Desulfovibrionia</taxon>
        <taxon>Desulfovibrionales</taxon>
        <taxon>Desulfohalobiaceae</taxon>
        <taxon>Desulfohalobium</taxon>
    </lineage>
</organism>
<dbReference type="CDD" id="cd03801">
    <property type="entry name" value="GT4_PimA-like"/>
    <property type="match status" value="1"/>
</dbReference>
<dbReference type="InterPro" id="IPR028098">
    <property type="entry name" value="Glyco_trans_4-like_N"/>
</dbReference>
<dbReference type="KEGG" id="drt:Dret_0288"/>
<dbReference type="Pfam" id="PF00534">
    <property type="entry name" value="Glycos_transf_1"/>
    <property type="match status" value="1"/>
</dbReference>
<reference evidence="4" key="1">
    <citation type="submission" date="2009-09" db="EMBL/GenBank/DDBJ databases">
        <title>The complete chromosome of Desulfohalobium retbaense DSM 5692.</title>
        <authorList>
            <consortium name="US DOE Joint Genome Institute (JGI-PGF)"/>
            <person name="Lucas S."/>
            <person name="Copeland A."/>
            <person name="Lapidus A."/>
            <person name="Glavina del Rio T."/>
            <person name="Dalin E."/>
            <person name="Tice H."/>
            <person name="Bruce D."/>
            <person name="Goodwin L."/>
            <person name="Pitluck S."/>
            <person name="Kyrpides N."/>
            <person name="Mavromatis K."/>
            <person name="Ivanova N."/>
            <person name="Mikhailova N."/>
            <person name="Munk A.C."/>
            <person name="Brettin T."/>
            <person name="Detter J.C."/>
            <person name="Han C."/>
            <person name="Tapia R."/>
            <person name="Larimer F."/>
            <person name="Land M."/>
            <person name="Hauser L."/>
            <person name="Markowitz V."/>
            <person name="Cheng J.-F."/>
            <person name="Hugenholtz P."/>
            <person name="Woyke T."/>
            <person name="Wu D."/>
            <person name="Spring S."/>
            <person name="Klenk H.-P."/>
            <person name="Eisen J.A."/>
        </authorList>
    </citation>
    <scope>NUCLEOTIDE SEQUENCE [LARGE SCALE GENOMIC DNA]</scope>
    <source>
        <strain evidence="4">DSM 5692</strain>
    </source>
</reference>
<proteinExistence type="predicted"/>
<dbReference type="GO" id="GO:0016757">
    <property type="term" value="F:glycosyltransferase activity"/>
    <property type="evidence" value="ECO:0007669"/>
    <property type="project" value="InterPro"/>
</dbReference>
<dbReference type="Pfam" id="PF13439">
    <property type="entry name" value="Glyco_transf_4"/>
    <property type="match status" value="1"/>
</dbReference>
<keyword evidence="4" id="KW-1185">Reference proteome</keyword>
<dbReference type="eggNOG" id="COG0438">
    <property type="taxonomic scope" value="Bacteria"/>
</dbReference>
<dbReference type="CAZy" id="GT4">
    <property type="family name" value="Glycosyltransferase Family 4"/>
</dbReference>
<reference evidence="3 4" key="2">
    <citation type="journal article" date="2010" name="Stand. Genomic Sci.">
        <title>Complete genome sequence of Desulfohalobium retbaense type strain (HR(100)).</title>
        <authorList>
            <person name="Spring S."/>
            <person name="Nolan M."/>
            <person name="Lapidus A."/>
            <person name="Glavina Del Rio T."/>
            <person name="Copeland A."/>
            <person name="Tice H."/>
            <person name="Cheng J.F."/>
            <person name="Lucas S."/>
            <person name="Land M."/>
            <person name="Chen F."/>
            <person name="Bruce D."/>
            <person name="Goodwin L."/>
            <person name="Pitluck S."/>
            <person name="Ivanova N."/>
            <person name="Mavromatis K."/>
            <person name="Mikhailova N."/>
            <person name="Pati A."/>
            <person name="Chen A."/>
            <person name="Palaniappan K."/>
            <person name="Hauser L."/>
            <person name="Chang Y.J."/>
            <person name="Jeffries C.D."/>
            <person name="Munk C."/>
            <person name="Kiss H."/>
            <person name="Chain P."/>
            <person name="Han C."/>
            <person name="Brettin T."/>
            <person name="Detter J.C."/>
            <person name="Schuler E."/>
            <person name="Goker M."/>
            <person name="Rohde M."/>
            <person name="Bristow J."/>
            <person name="Eisen J.A."/>
            <person name="Markowitz V."/>
            <person name="Hugenholtz P."/>
            <person name="Kyrpides N.C."/>
            <person name="Klenk H.P."/>
        </authorList>
    </citation>
    <scope>NUCLEOTIDE SEQUENCE [LARGE SCALE GENOMIC DNA]</scope>
    <source>
        <strain evidence="3 4">DSM 5692</strain>
    </source>
</reference>
<dbReference type="Proteomes" id="UP000001052">
    <property type="component" value="Chromosome"/>
</dbReference>
<evidence type="ECO:0000259" key="2">
    <source>
        <dbReference type="Pfam" id="PF13439"/>
    </source>
</evidence>
<dbReference type="OrthoDB" id="9803091at2"/>
<evidence type="ECO:0000313" key="3">
    <source>
        <dbReference type="EMBL" id="ACV67590.1"/>
    </source>
</evidence>
<dbReference type="EMBL" id="CP001734">
    <property type="protein sequence ID" value="ACV67590.1"/>
    <property type="molecule type" value="Genomic_DNA"/>
</dbReference>
<dbReference type="STRING" id="485915.Dret_0288"/>
<dbReference type="HOGENOM" id="CLU_009583_0_3_7"/>
<dbReference type="InterPro" id="IPR001296">
    <property type="entry name" value="Glyco_trans_1"/>
</dbReference>
<feature type="domain" description="Glycosyl transferase family 1" evidence="1">
    <location>
        <begin position="181"/>
        <end position="342"/>
    </location>
</feature>
<dbReference type="AlphaFoldDB" id="C8WZW5"/>
<dbReference type="InterPro" id="IPR050194">
    <property type="entry name" value="Glycosyltransferase_grp1"/>
</dbReference>
<dbReference type="SUPFAM" id="SSF53756">
    <property type="entry name" value="UDP-Glycosyltransferase/glycogen phosphorylase"/>
    <property type="match status" value="1"/>
</dbReference>
<name>C8WZW5_DESRD</name>
<gene>
    <name evidence="3" type="ordered locus">Dret_0288</name>
</gene>
<keyword evidence="3" id="KW-0808">Transferase</keyword>